<organism evidence="2 3">
    <name type="scientific">Microcella putealis</name>
    <dbReference type="NCBI Taxonomy" id="337005"/>
    <lineage>
        <taxon>Bacteria</taxon>
        <taxon>Bacillati</taxon>
        <taxon>Actinomycetota</taxon>
        <taxon>Actinomycetes</taxon>
        <taxon>Micrococcales</taxon>
        <taxon>Microbacteriaceae</taxon>
        <taxon>Microcella</taxon>
    </lineage>
</organism>
<protein>
    <submittedName>
        <fullName evidence="2">Putative membrane protein</fullName>
    </submittedName>
</protein>
<sequence length="146" mass="15563">MGGRGSHRATTMVRMARFIIRLLINSVALWLTTLIVAGVSVVAYGDGDTLEVVVTYLIVGLIFGLVNGIIGNLIRIVAFPLYILTLGLIALIVNGLLLLLVDGISDLLGFGLVVDGFWWGVLGALVLGLLSWLIGVLVRPIVGKNR</sequence>
<dbReference type="PANTHER" id="PTHR37309:SF1">
    <property type="entry name" value="SLR0284 PROTEIN"/>
    <property type="match status" value="1"/>
</dbReference>
<feature type="transmembrane region" description="Helical" evidence="1">
    <location>
        <begin position="116"/>
        <end position="138"/>
    </location>
</feature>
<keyword evidence="1" id="KW-0812">Transmembrane</keyword>
<feature type="transmembrane region" description="Helical" evidence="1">
    <location>
        <begin position="20"/>
        <end position="44"/>
    </location>
</feature>
<keyword evidence="1" id="KW-0472">Membrane</keyword>
<evidence type="ECO:0000313" key="3">
    <source>
        <dbReference type="Proteomes" id="UP000293519"/>
    </source>
</evidence>
<keyword evidence="3" id="KW-1185">Reference proteome</keyword>
<dbReference type="Proteomes" id="UP000293519">
    <property type="component" value="Unassembled WGS sequence"/>
</dbReference>
<comment type="caution">
    <text evidence="2">The sequence shown here is derived from an EMBL/GenBank/DDBJ whole genome shotgun (WGS) entry which is preliminary data.</text>
</comment>
<name>A0A4Q7LPI9_9MICO</name>
<feature type="transmembrane region" description="Helical" evidence="1">
    <location>
        <begin position="81"/>
        <end position="104"/>
    </location>
</feature>
<evidence type="ECO:0000313" key="2">
    <source>
        <dbReference type="EMBL" id="RZS56213.1"/>
    </source>
</evidence>
<dbReference type="AlphaFoldDB" id="A0A4Q7LPI9"/>
<dbReference type="Pfam" id="PF04020">
    <property type="entry name" value="Phage_holin_4_2"/>
    <property type="match status" value="1"/>
</dbReference>
<evidence type="ECO:0000256" key="1">
    <source>
        <dbReference type="SAM" id="Phobius"/>
    </source>
</evidence>
<dbReference type="EMBL" id="SGWW01000003">
    <property type="protein sequence ID" value="RZS56213.1"/>
    <property type="molecule type" value="Genomic_DNA"/>
</dbReference>
<dbReference type="InterPro" id="IPR007165">
    <property type="entry name" value="Phage_holin_4_2"/>
</dbReference>
<dbReference type="PANTHER" id="PTHR37309">
    <property type="entry name" value="SLR0284 PROTEIN"/>
    <property type="match status" value="1"/>
</dbReference>
<reference evidence="2 3" key="1">
    <citation type="journal article" date="2015" name="Stand. Genomic Sci.">
        <title>Genomic Encyclopedia of Bacterial and Archaeal Type Strains, Phase III: the genomes of soil and plant-associated and newly described type strains.</title>
        <authorList>
            <person name="Whitman W.B."/>
            <person name="Woyke T."/>
            <person name="Klenk H.P."/>
            <person name="Zhou Y."/>
            <person name="Lilburn T.G."/>
            <person name="Beck B.J."/>
            <person name="De Vos P."/>
            <person name="Vandamme P."/>
            <person name="Eisen J.A."/>
            <person name="Garrity G."/>
            <person name="Hugenholtz P."/>
            <person name="Kyrpides N.C."/>
        </authorList>
    </citation>
    <scope>NUCLEOTIDE SEQUENCE [LARGE SCALE GENOMIC DNA]</scope>
    <source>
        <strain evidence="2 3">CV2</strain>
    </source>
</reference>
<accession>A0A4Q7LPI9</accession>
<keyword evidence="1" id="KW-1133">Transmembrane helix</keyword>
<proteinExistence type="predicted"/>
<feature type="transmembrane region" description="Helical" evidence="1">
    <location>
        <begin position="56"/>
        <end position="74"/>
    </location>
</feature>
<gene>
    <name evidence="2" type="ORF">EV141_1666</name>
</gene>